<dbReference type="EMBL" id="JACHBL010000001">
    <property type="protein sequence ID" value="MBB5597152.1"/>
    <property type="molecule type" value="Genomic_DNA"/>
</dbReference>
<name>A0A7W8Y924_9MICC</name>
<organism evidence="1 2">
    <name type="scientific">Neomicrococcus lactis</name>
    <dbReference type="NCBI Taxonomy" id="732241"/>
    <lineage>
        <taxon>Bacteria</taxon>
        <taxon>Bacillati</taxon>
        <taxon>Actinomycetota</taxon>
        <taxon>Actinomycetes</taxon>
        <taxon>Micrococcales</taxon>
        <taxon>Micrococcaceae</taxon>
        <taxon>Neomicrococcus</taxon>
    </lineage>
</organism>
<comment type="caution">
    <text evidence="1">The sequence shown here is derived from an EMBL/GenBank/DDBJ whole genome shotgun (WGS) entry which is preliminary data.</text>
</comment>
<accession>A0A7W8Y924</accession>
<evidence type="ECO:0000313" key="2">
    <source>
        <dbReference type="Proteomes" id="UP000523863"/>
    </source>
</evidence>
<protein>
    <submittedName>
        <fullName evidence="1">Uncharacterized protein</fullName>
    </submittedName>
</protein>
<keyword evidence="2" id="KW-1185">Reference proteome</keyword>
<reference evidence="1 2" key="1">
    <citation type="submission" date="2020-08" db="EMBL/GenBank/DDBJ databases">
        <title>Sequencing the genomes of 1000 actinobacteria strains.</title>
        <authorList>
            <person name="Klenk H.-P."/>
        </authorList>
    </citation>
    <scope>NUCLEOTIDE SEQUENCE [LARGE SCALE GENOMIC DNA]</scope>
    <source>
        <strain evidence="1 2">DSM 23694</strain>
    </source>
</reference>
<dbReference type="AlphaFoldDB" id="A0A7W8Y924"/>
<proteinExistence type="predicted"/>
<dbReference type="Proteomes" id="UP000523863">
    <property type="component" value="Unassembled WGS sequence"/>
</dbReference>
<gene>
    <name evidence="1" type="ORF">BKA12_000232</name>
</gene>
<sequence length="126" mass="14152">MKGSLDGKVDQTPATLNVSDVRVNKRETILTFWHTGDDKMLVSYGEYSWERLPTLVDQAGKKVYSPLTFINWEGDTVCMCTDAAYIRGVPQPRTIAYPPLDESVTSIDVKQEGFEKPITVPVTREP</sequence>
<evidence type="ECO:0000313" key="1">
    <source>
        <dbReference type="EMBL" id="MBB5597152.1"/>
    </source>
</evidence>